<dbReference type="AlphaFoldDB" id="A0A128EJ96"/>
<dbReference type="Gene3D" id="1.10.287.470">
    <property type="entry name" value="Helix hairpin bin"/>
    <property type="match status" value="1"/>
</dbReference>
<dbReference type="Proteomes" id="UP000069632">
    <property type="component" value="Unassembled WGS sequence"/>
</dbReference>
<sequence length="323" mass="36958">MKKIILIFIILFIAFLGYKFYSKEELLKDSELVLYGNIDMQTSNLAFRFLGRIDSLRKNEGDKVNKGEELASLDKEYLLNQLDELNSQIKLNEIKLAKLQKGYRSEEIEKAKANLAMASAKLDDAKSSYERQKQLIKAKATSQELYTKSKSNFNLATAEFNASKANYEMLKNGYEKADIDAQAQLVDSLKINAKKVEIDLENYTIKSPINGVILTKYKELGEVTNPGELVYEVAKTSDFWVRAYIDEPLLGRIKLGDKMEIYTDLRQKPYLGHISFIATVAEFTPKNVQTKELRSDLVYRFKVTFDESDALLKQGMPVHLKLK</sequence>
<evidence type="ECO:0000259" key="4">
    <source>
        <dbReference type="Pfam" id="PF25881"/>
    </source>
</evidence>
<dbReference type="InterPro" id="IPR050465">
    <property type="entry name" value="UPF0194_transport"/>
</dbReference>
<dbReference type="PANTHER" id="PTHR32347">
    <property type="entry name" value="EFFLUX SYSTEM COMPONENT YKNX-RELATED"/>
    <property type="match status" value="1"/>
</dbReference>
<gene>
    <name evidence="5" type="primary">czcB</name>
    <name evidence="5" type="ORF">ERS672216_01663</name>
</gene>
<comment type="subcellular location">
    <subcellularLocation>
        <location evidence="1">Cell envelope</location>
    </subcellularLocation>
</comment>
<dbReference type="PANTHER" id="PTHR32347:SF23">
    <property type="entry name" value="BLL5650 PROTEIN"/>
    <property type="match status" value="1"/>
</dbReference>
<dbReference type="GO" id="GO:0030313">
    <property type="term" value="C:cell envelope"/>
    <property type="evidence" value="ECO:0007669"/>
    <property type="project" value="UniProtKB-SubCell"/>
</dbReference>
<accession>A0A128EJ96</accession>
<dbReference type="Gene3D" id="2.40.30.170">
    <property type="match status" value="1"/>
</dbReference>
<feature type="coiled-coil region" evidence="3">
    <location>
        <begin position="82"/>
        <end position="128"/>
    </location>
</feature>
<dbReference type="SUPFAM" id="SSF111369">
    <property type="entry name" value="HlyD-like secretion proteins"/>
    <property type="match status" value="1"/>
</dbReference>
<evidence type="ECO:0000256" key="3">
    <source>
        <dbReference type="SAM" id="Coils"/>
    </source>
</evidence>
<dbReference type="Gene3D" id="2.40.50.100">
    <property type="match status" value="1"/>
</dbReference>
<evidence type="ECO:0000313" key="6">
    <source>
        <dbReference type="Proteomes" id="UP000069632"/>
    </source>
</evidence>
<keyword evidence="6" id="KW-1185">Reference proteome</keyword>
<dbReference type="Pfam" id="PF25881">
    <property type="entry name" value="HH_YBHG"/>
    <property type="match status" value="1"/>
</dbReference>
<evidence type="ECO:0000313" key="5">
    <source>
        <dbReference type="EMBL" id="CZE48924.1"/>
    </source>
</evidence>
<reference evidence="5 6" key="1">
    <citation type="submission" date="2016-02" db="EMBL/GenBank/DDBJ databases">
        <authorList>
            <consortium name="Pathogen Informatics"/>
        </authorList>
    </citation>
    <scope>NUCLEOTIDE SEQUENCE [LARGE SCALE GENOMIC DNA]</scope>
    <source>
        <strain evidence="5 6">RC20</strain>
    </source>
</reference>
<evidence type="ECO:0000256" key="2">
    <source>
        <dbReference type="ARBA" id="ARBA00023054"/>
    </source>
</evidence>
<dbReference type="InterPro" id="IPR059052">
    <property type="entry name" value="HH_YbhG-like"/>
</dbReference>
<dbReference type="EMBL" id="FIZP01000012">
    <property type="protein sequence ID" value="CZE48924.1"/>
    <property type="molecule type" value="Genomic_DNA"/>
</dbReference>
<dbReference type="RefSeq" id="WP_075540491.1">
    <property type="nucleotide sequence ID" value="NZ_CP053844.1"/>
</dbReference>
<organism evidence="5 6">
    <name type="scientific">Campylobacter geochelonis</name>
    <dbReference type="NCBI Taxonomy" id="1780362"/>
    <lineage>
        <taxon>Bacteria</taxon>
        <taxon>Pseudomonadati</taxon>
        <taxon>Campylobacterota</taxon>
        <taxon>Epsilonproteobacteria</taxon>
        <taxon>Campylobacterales</taxon>
        <taxon>Campylobacteraceae</taxon>
        <taxon>Campylobacter</taxon>
    </lineage>
</organism>
<evidence type="ECO:0000256" key="1">
    <source>
        <dbReference type="ARBA" id="ARBA00004196"/>
    </source>
</evidence>
<proteinExistence type="predicted"/>
<dbReference type="OrthoDB" id="9778236at2"/>
<feature type="domain" description="YbhG-like alpha-helical hairpin" evidence="4">
    <location>
        <begin position="81"/>
        <end position="185"/>
    </location>
</feature>
<name>A0A128EJ96_9BACT</name>
<protein>
    <submittedName>
        <fullName evidence="5">Secretion protein HlyD</fullName>
    </submittedName>
</protein>
<keyword evidence="2 3" id="KW-0175">Coiled coil</keyword>